<dbReference type="Pfam" id="PF01047">
    <property type="entry name" value="MarR"/>
    <property type="match status" value="1"/>
</dbReference>
<evidence type="ECO:0000256" key="3">
    <source>
        <dbReference type="ARBA" id="ARBA00023163"/>
    </source>
</evidence>
<dbReference type="OrthoDB" id="8635520at2"/>
<evidence type="ECO:0000256" key="1">
    <source>
        <dbReference type="ARBA" id="ARBA00023015"/>
    </source>
</evidence>
<feature type="domain" description="HTH marR-type" evidence="4">
    <location>
        <begin position="19"/>
        <end position="155"/>
    </location>
</feature>
<dbReference type="PANTHER" id="PTHR42756:SF1">
    <property type="entry name" value="TRANSCRIPTIONAL REPRESSOR OF EMRAB OPERON"/>
    <property type="match status" value="1"/>
</dbReference>
<organism evidence="5 6">
    <name type="scientific">Actinoplanes lutulentus</name>
    <dbReference type="NCBI Taxonomy" id="1287878"/>
    <lineage>
        <taxon>Bacteria</taxon>
        <taxon>Bacillati</taxon>
        <taxon>Actinomycetota</taxon>
        <taxon>Actinomycetes</taxon>
        <taxon>Micromonosporales</taxon>
        <taxon>Micromonosporaceae</taxon>
        <taxon>Actinoplanes</taxon>
    </lineage>
</organism>
<dbReference type="GO" id="GO:0003677">
    <property type="term" value="F:DNA binding"/>
    <property type="evidence" value="ECO:0007669"/>
    <property type="project" value="UniProtKB-KW"/>
</dbReference>
<dbReference type="GO" id="GO:0003700">
    <property type="term" value="F:DNA-binding transcription factor activity"/>
    <property type="evidence" value="ECO:0007669"/>
    <property type="project" value="InterPro"/>
</dbReference>
<keyword evidence="2" id="KW-0238">DNA-binding</keyword>
<name>A0A327Z0I2_9ACTN</name>
<protein>
    <submittedName>
        <fullName evidence="5">MarR family protein</fullName>
    </submittedName>
</protein>
<dbReference type="EMBL" id="QLMJ01000034">
    <property type="protein sequence ID" value="RAK25425.1"/>
    <property type="molecule type" value="Genomic_DNA"/>
</dbReference>
<dbReference type="AlphaFoldDB" id="A0A327Z0I2"/>
<keyword evidence="3" id="KW-0804">Transcription</keyword>
<evidence type="ECO:0000313" key="5">
    <source>
        <dbReference type="EMBL" id="RAK25425.1"/>
    </source>
</evidence>
<dbReference type="Proteomes" id="UP000249341">
    <property type="component" value="Unassembled WGS sequence"/>
</dbReference>
<dbReference type="PANTHER" id="PTHR42756">
    <property type="entry name" value="TRANSCRIPTIONAL REGULATOR, MARR"/>
    <property type="match status" value="1"/>
</dbReference>
<gene>
    <name evidence="5" type="ORF">B0I29_13435</name>
</gene>
<sequence length="180" mass="19263">MGVRDSDAGRNSPTVGIPGSDLGWHLGVILRSWHERVEQAVQGMPHGTRGYQILSVVGHNDPPTQSGLAKHLQIDKTVMPYVIDALEGAGLVERRTDPADRRVRRIAITASGATKLTELEAKVRAAEDAVFGNVPAPLRRVFVDNAAQLATSLHNDQPALDPCLAVMDALADPALDSAPR</sequence>
<keyword evidence="6" id="KW-1185">Reference proteome</keyword>
<dbReference type="PRINTS" id="PR00598">
    <property type="entry name" value="HTHMARR"/>
</dbReference>
<dbReference type="SMART" id="SM00347">
    <property type="entry name" value="HTH_MARR"/>
    <property type="match status" value="1"/>
</dbReference>
<dbReference type="InterPro" id="IPR036388">
    <property type="entry name" value="WH-like_DNA-bd_sf"/>
</dbReference>
<keyword evidence="1" id="KW-0805">Transcription regulation</keyword>
<dbReference type="InterPro" id="IPR036390">
    <property type="entry name" value="WH_DNA-bd_sf"/>
</dbReference>
<proteinExistence type="predicted"/>
<dbReference type="PROSITE" id="PS50995">
    <property type="entry name" value="HTH_MARR_2"/>
    <property type="match status" value="1"/>
</dbReference>
<dbReference type="RefSeq" id="WP_111655174.1">
    <property type="nucleotide sequence ID" value="NZ_JACHWI010000006.1"/>
</dbReference>
<reference evidence="5 6" key="1">
    <citation type="submission" date="2018-06" db="EMBL/GenBank/DDBJ databases">
        <title>Genomic Encyclopedia of Type Strains, Phase III (KMG-III): the genomes of soil and plant-associated and newly described type strains.</title>
        <authorList>
            <person name="Whitman W."/>
        </authorList>
    </citation>
    <scope>NUCLEOTIDE SEQUENCE [LARGE SCALE GENOMIC DNA]</scope>
    <source>
        <strain evidence="5 6">CGMCC 4.7090</strain>
    </source>
</reference>
<evidence type="ECO:0000259" key="4">
    <source>
        <dbReference type="PROSITE" id="PS50995"/>
    </source>
</evidence>
<comment type="caution">
    <text evidence="5">The sequence shown here is derived from an EMBL/GenBank/DDBJ whole genome shotgun (WGS) entry which is preliminary data.</text>
</comment>
<dbReference type="Gene3D" id="1.10.10.10">
    <property type="entry name" value="Winged helix-like DNA-binding domain superfamily/Winged helix DNA-binding domain"/>
    <property type="match status" value="1"/>
</dbReference>
<dbReference type="InterPro" id="IPR000835">
    <property type="entry name" value="HTH_MarR-typ"/>
</dbReference>
<evidence type="ECO:0000256" key="2">
    <source>
        <dbReference type="ARBA" id="ARBA00023125"/>
    </source>
</evidence>
<accession>A0A327Z0I2</accession>
<dbReference type="SUPFAM" id="SSF46785">
    <property type="entry name" value="Winged helix' DNA-binding domain"/>
    <property type="match status" value="1"/>
</dbReference>
<evidence type="ECO:0000313" key="6">
    <source>
        <dbReference type="Proteomes" id="UP000249341"/>
    </source>
</evidence>